<gene>
    <name evidence="1" type="ORF">RPERSI_LOCUS29551</name>
</gene>
<proteinExistence type="predicted"/>
<comment type="caution">
    <text evidence="1">The sequence shown here is derived from an EMBL/GenBank/DDBJ whole genome shotgun (WGS) entry which is preliminary data.</text>
</comment>
<feature type="non-terminal residue" evidence="1">
    <location>
        <position position="142"/>
    </location>
</feature>
<evidence type="ECO:0000313" key="2">
    <source>
        <dbReference type="Proteomes" id="UP000789920"/>
    </source>
</evidence>
<protein>
    <submittedName>
        <fullName evidence="1">8030_t:CDS:1</fullName>
    </submittedName>
</protein>
<dbReference type="Proteomes" id="UP000789920">
    <property type="component" value="Unassembled WGS sequence"/>
</dbReference>
<sequence>RWNNQGKISSIRTSGGKRLYSVTDLEKIFQEKVNEKKKICYARNDTKILVLGSDVNVDDTESGEFVKDLLSIITIFTTRHNGLRSAQNRKQQREIKNSKDTNVPNIGRKRKIKKMDGNCEHYLNDKYFANEELSWVKETPKE</sequence>
<accession>A0ACA9SFS7</accession>
<feature type="non-terminal residue" evidence="1">
    <location>
        <position position="1"/>
    </location>
</feature>
<organism evidence="1 2">
    <name type="scientific">Racocetra persica</name>
    <dbReference type="NCBI Taxonomy" id="160502"/>
    <lineage>
        <taxon>Eukaryota</taxon>
        <taxon>Fungi</taxon>
        <taxon>Fungi incertae sedis</taxon>
        <taxon>Mucoromycota</taxon>
        <taxon>Glomeromycotina</taxon>
        <taxon>Glomeromycetes</taxon>
        <taxon>Diversisporales</taxon>
        <taxon>Gigasporaceae</taxon>
        <taxon>Racocetra</taxon>
    </lineage>
</organism>
<dbReference type="EMBL" id="CAJVQC010111935">
    <property type="protein sequence ID" value="CAG8835448.1"/>
    <property type="molecule type" value="Genomic_DNA"/>
</dbReference>
<reference evidence="1" key="1">
    <citation type="submission" date="2021-06" db="EMBL/GenBank/DDBJ databases">
        <authorList>
            <person name="Kallberg Y."/>
            <person name="Tangrot J."/>
            <person name="Rosling A."/>
        </authorList>
    </citation>
    <scope>NUCLEOTIDE SEQUENCE</scope>
    <source>
        <strain evidence="1">MA461A</strain>
    </source>
</reference>
<keyword evidence="2" id="KW-1185">Reference proteome</keyword>
<name>A0ACA9SFS7_9GLOM</name>
<evidence type="ECO:0000313" key="1">
    <source>
        <dbReference type="EMBL" id="CAG8835448.1"/>
    </source>
</evidence>